<feature type="compositionally biased region" description="Pro residues" evidence="1">
    <location>
        <begin position="44"/>
        <end position="55"/>
    </location>
</feature>
<organism evidence="2 3">
    <name type="scientific">Vulgatibacter incomptus</name>
    <dbReference type="NCBI Taxonomy" id="1391653"/>
    <lineage>
        <taxon>Bacteria</taxon>
        <taxon>Pseudomonadati</taxon>
        <taxon>Myxococcota</taxon>
        <taxon>Myxococcia</taxon>
        <taxon>Myxococcales</taxon>
        <taxon>Cystobacterineae</taxon>
        <taxon>Vulgatibacteraceae</taxon>
        <taxon>Vulgatibacter</taxon>
    </lineage>
</organism>
<dbReference type="EMBL" id="CP012332">
    <property type="protein sequence ID" value="AKU91773.1"/>
    <property type="molecule type" value="Genomic_DNA"/>
</dbReference>
<dbReference type="STRING" id="1391653.AKJ08_2160"/>
<dbReference type="KEGG" id="vin:AKJ08_2160"/>
<evidence type="ECO:0000313" key="3">
    <source>
        <dbReference type="Proteomes" id="UP000055590"/>
    </source>
</evidence>
<name>A0A0K1PE11_9BACT</name>
<dbReference type="AlphaFoldDB" id="A0A0K1PE11"/>
<proteinExistence type="predicted"/>
<evidence type="ECO:0000313" key="2">
    <source>
        <dbReference type="EMBL" id="AKU91773.1"/>
    </source>
</evidence>
<dbReference type="Proteomes" id="UP000055590">
    <property type="component" value="Chromosome"/>
</dbReference>
<feature type="region of interest" description="Disordered" evidence="1">
    <location>
        <begin position="39"/>
        <end position="108"/>
    </location>
</feature>
<keyword evidence="3" id="KW-1185">Reference proteome</keyword>
<gene>
    <name evidence="2" type="ORF">AKJ08_2160</name>
</gene>
<reference evidence="2 3" key="1">
    <citation type="submission" date="2015-08" db="EMBL/GenBank/DDBJ databases">
        <authorList>
            <person name="Babu N.S."/>
            <person name="Beckwith C.J."/>
            <person name="Beseler K.G."/>
            <person name="Brison A."/>
            <person name="Carone J.V."/>
            <person name="Caskin T.P."/>
            <person name="Diamond M."/>
            <person name="Durham M.E."/>
            <person name="Foxe J.M."/>
            <person name="Go M."/>
            <person name="Henderson B.A."/>
            <person name="Jones I.B."/>
            <person name="McGettigan J.A."/>
            <person name="Micheletti S.J."/>
            <person name="Nasrallah M.E."/>
            <person name="Ortiz D."/>
            <person name="Piller C.R."/>
            <person name="Privatt S.R."/>
            <person name="Schneider S.L."/>
            <person name="Sharp S."/>
            <person name="Smith T.C."/>
            <person name="Stanton J.D."/>
            <person name="Ullery H.E."/>
            <person name="Wilson R.J."/>
            <person name="Serrano M.G."/>
            <person name="Buck G."/>
            <person name="Lee V."/>
            <person name="Wang Y."/>
            <person name="Carvalho R."/>
            <person name="Voegtly L."/>
            <person name="Shi R."/>
            <person name="Duckworth R."/>
            <person name="Johnson A."/>
            <person name="Loviza R."/>
            <person name="Walstead R."/>
            <person name="Shah Z."/>
            <person name="Kiflezghi M."/>
            <person name="Wade K."/>
            <person name="Ball S.L."/>
            <person name="Bradley K.W."/>
            <person name="Asai D.J."/>
            <person name="Bowman C.A."/>
            <person name="Russell D.A."/>
            <person name="Pope W.H."/>
            <person name="Jacobs-Sera D."/>
            <person name="Hendrix R.W."/>
            <person name="Hatfull G.F."/>
        </authorList>
    </citation>
    <scope>NUCLEOTIDE SEQUENCE [LARGE SCALE GENOMIC DNA]</scope>
    <source>
        <strain evidence="2 3">DSM 27710</strain>
    </source>
</reference>
<accession>A0A0K1PE11</accession>
<protein>
    <submittedName>
        <fullName evidence="2">Uncharacterized protein</fullName>
    </submittedName>
</protein>
<sequence length="108" mass="10595">MVLLFGAGLAACGVKAPPRPPGIPAAKRGELVAPCSGCEIPGPDAFPAPSSPSPNPIGSSAPANPPGRTGKEGEIPPGLPGPVEVPAAPDEGAPSVEQAPPKEEPIRE</sequence>
<evidence type="ECO:0000256" key="1">
    <source>
        <dbReference type="SAM" id="MobiDB-lite"/>
    </source>
</evidence>